<evidence type="ECO:0000256" key="6">
    <source>
        <dbReference type="ARBA" id="ARBA00023157"/>
    </source>
</evidence>
<dbReference type="EMBL" id="OZ021744">
    <property type="protein sequence ID" value="CAK9312107.1"/>
    <property type="molecule type" value="Genomic_DNA"/>
</dbReference>
<evidence type="ECO:0000256" key="1">
    <source>
        <dbReference type="ARBA" id="ARBA00004609"/>
    </source>
</evidence>
<dbReference type="PANTHER" id="PTHR33044">
    <property type="entry name" value="BIFUNCTIONAL INHIBITOR/LIPID-TRANSFER PROTEIN/SEED STORAGE 2S ALBUMIN SUPERFAMILY PROTEIN-RELATED"/>
    <property type="match status" value="1"/>
</dbReference>
<evidence type="ECO:0000313" key="13">
    <source>
        <dbReference type="EMBL" id="CAK9312107.1"/>
    </source>
</evidence>
<feature type="region of interest" description="Disordered" evidence="9">
    <location>
        <begin position="115"/>
        <end position="154"/>
    </location>
</feature>
<proteinExistence type="inferred from homology"/>
<keyword evidence="3" id="KW-1003">Cell membrane</keyword>
<keyword evidence="14" id="KW-1185">Reference proteome</keyword>
<dbReference type="InterPro" id="IPR036312">
    <property type="entry name" value="Bifun_inhib/LTP/seed_sf"/>
</dbReference>
<dbReference type="Proteomes" id="UP001642487">
    <property type="component" value="Chromosome 10"/>
</dbReference>
<evidence type="ECO:0000256" key="5">
    <source>
        <dbReference type="ARBA" id="ARBA00022729"/>
    </source>
</evidence>
<evidence type="ECO:0000256" key="3">
    <source>
        <dbReference type="ARBA" id="ARBA00022475"/>
    </source>
</evidence>
<evidence type="ECO:0000256" key="9">
    <source>
        <dbReference type="SAM" id="MobiDB-lite"/>
    </source>
</evidence>
<dbReference type="Gene3D" id="1.10.110.10">
    <property type="entry name" value="Plant lipid-transfer and hydrophobic proteins"/>
    <property type="match status" value="1"/>
</dbReference>
<keyword evidence="10" id="KW-0812">Transmembrane</keyword>
<evidence type="ECO:0000256" key="10">
    <source>
        <dbReference type="SAM" id="Phobius"/>
    </source>
</evidence>
<name>A0ABP0XVC3_9ROSI</name>
<keyword evidence="7" id="KW-0325">Glycoprotein</keyword>
<dbReference type="InterPro" id="IPR043325">
    <property type="entry name" value="LTSS"/>
</dbReference>
<feature type="signal peptide" evidence="11">
    <location>
        <begin position="1"/>
        <end position="23"/>
    </location>
</feature>
<feature type="domain" description="Bifunctional inhibitor/plant lipid transfer protein/seed storage helical" evidence="12">
    <location>
        <begin position="41"/>
        <end position="114"/>
    </location>
</feature>
<keyword evidence="10" id="KW-0472">Membrane</keyword>
<keyword evidence="10" id="KW-1133">Transmembrane helix</keyword>
<dbReference type="Pfam" id="PF14368">
    <property type="entry name" value="LTP_2"/>
    <property type="match status" value="1"/>
</dbReference>
<evidence type="ECO:0000256" key="2">
    <source>
        <dbReference type="ARBA" id="ARBA00009748"/>
    </source>
</evidence>
<organism evidence="13 14">
    <name type="scientific">Citrullus colocynthis</name>
    <name type="common">colocynth</name>
    <dbReference type="NCBI Taxonomy" id="252529"/>
    <lineage>
        <taxon>Eukaryota</taxon>
        <taxon>Viridiplantae</taxon>
        <taxon>Streptophyta</taxon>
        <taxon>Embryophyta</taxon>
        <taxon>Tracheophyta</taxon>
        <taxon>Spermatophyta</taxon>
        <taxon>Magnoliopsida</taxon>
        <taxon>eudicotyledons</taxon>
        <taxon>Gunneridae</taxon>
        <taxon>Pentapetalae</taxon>
        <taxon>rosids</taxon>
        <taxon>fabids</taxon>
        <taxon>Cucurbitales</taxon>
        <taxon>Cucurbitaceae</taxon>
        <taxon>Benincaseae</taxon>
        <taxon>Citrullus</taxon>
    </lineage>
</organism>
<keyword evidence="6" id="KW-1015">Disulfide bond</keyword>
<dbReference type="CDD" id="cd00010">
    <property type="entry name" value="AAI_LTSS"/>
    <property type="match status" value="1"/>
</dbReference>
<reference evidence="13 14" key="1">
    <citation type="submission" date="2024-03" db="EMBL/GenBank/DDBJ databases">
        <authorList>
            <person name="Gkanogiannis A."/>
            <person name="Becerra Lopez-Lavalle L."/>
        </authorList>
    </citation>
    <scope>NUCLEOTIDE SEQUENCE [LARGE SCALE GENOMIC DNA]</scope>
</reference>
<sequence length="179" mass="19079">MASLRFFALFLLLIFSRIFLGFSQDLDDFFKGIDSDLIPPCMQKILPCQPFIKLPENPSPMCCFPLKEMLAGDLPCLCSFFNNMDLLKALNVTQSQALQLPKACGAADVDISACNHAGPPPTGSTDAPPPPPASKTSSGSSPSKPTPNRSSRNNPTYGIGYGYGFAAASSFVALLLSPL</sequence>
<feature type="compositionally biased region" description="Low complexity" evidence="9">
    <location>
        <begin position="134"/>
        <end position="147"/>
    </location>
</feature>
<evidence type="ECO:0000259" key="12">
    <source>
        <dbReference type="Pfam" id="PF14368"/>
    </source>
</evidence>
<evidence type="ECO:0000256" key="4">
    <source>
        <dbReference type="ARBA" id="ARBA00022622"/>
    </source>
</evidence>
<protein>
    <recommendedName>
        <fullName evidence="12">Bifunctional inhibitor/plant lipid transfer protein/seed storage helical domain-containing protein</fullName>
    </recommendedName>
</protein>
<feature type="chain" id="PRO_5045360879" description="Bifunctional inhibitor/plant lipid transfer protein/seed storage helical domain-containing protein" evidence="11">
    <location>
        <begin position="24"/>
        <end position="179"/>
    </location>
</feature>
<feature type="transmembrane region" description="Helical" evidence="10">
    <location>
        <begin position="157"/>
        <end position="176"/>
    </location>
</feature>
<accession>A0ABP0XVC3</accession>
<feature type="compositionally biased region" description="Pro residues" evidence="9">
    <location>
        <begin position="118"/>
        <end position="133"/>
    </location>
</feature>
<evidence type="ECO:0000256" key="7">
    <source>
        <dbReference type="ARBA" id="ARBA00023180"/>
    </source>
</evidence>
<comment type="similarity">
    <text evidence="2">Belongs to the plant LTP family.</text>
</comment>
<comment type="subcellular location">
    <subcellularLocation>
        <location evidence="1">Cell membrane</location>
        <topology evidence="1">Lipid-anchor</topology>
        <topology evidence="1">GPI-anchor</topology>
    </subcellularLocation>
</comment>
<gene>
    <name evidence="13" type="ORF">CITCOLO1_LOCUS3785</name>
</gene>
<evidence type="ECO:0000313" key="14">
    <source>
        <dbReference type="Proteomes" id="UP001642487"/>
    </source>
</evidence>
<keyword evidence="4" id="KW-0336">GPI-anchor</keyword>
<evidence type="ECO:0000256" key="8">
    <source>
        <dbReference type="ARBA" id="ARBA00023288"/>
    </source>
</evidence>
<keyword evidence="5 11" id="KW-0732">Signal</keyword>
<keyword evidence="8" id="KW-0449">Lipoprotein</keyword>
<dbReference type="SUPFAM" id="SSF47699">
    <property type="entry name" value="Bifunctional inhibitor/lipid-transfer protein/seed storage 2S albumin"/>
    <property type="match status" value="1"/>
</dbReference>
<dbReference type="InterPro" id="IPR016140">
    <property type="entry name" value="Bifunc_inhib/LTP/seed_store"/>
</dbReference>
<evidence type="ECO:0000256" key="11">
    <source>
        <dbReference type="SAM" id="SignalP"/>
    </source>
</evidence>